<dbReference type="InterPro" id="IPR014710">
    <property type="entry name" value="RmlC-like_jellyroll"/>
</dbReference>
<name>A0ABR2KWM1_9EUKA</name>
<dbReference type="InterPro" id="IPR013096">
    <property type="entry name" value="Cupin_2"/>
</dbReference>
<protein>
    <recommendedName>
        <fullName evidence="2">Cupin type-2 domain-containing protein</fullName>
    </recommendedName>
</protein>
<keyword evidence="1" id="KW-0479">Metal-binding</keyword>
<evidence type="ECO:0000313" key="4">
    <source>
        <dbReference type="Proteomes" id="UP001470230"/>
    </source>
</evidence>
<evidence type="ECO:0000259" key="2">
    <source>
        <dbReference type="Pfam" id="PF07883"/>
    </source>
</evidence>
<accession>A0ABR2KWM1</accession>
<dbReference type="PANTHER" id="PTHR35848">
    <property type="entry name" value="OXALATE-BINDING PROTEIN"/>
    <property type="match status" value="1"/>
</dbReference>
<dbReference type="EMBL" id="JAPFFF010000003">
    <property type="protein sequence ID" value="KAK8895499.1"/>
    <property type="molecule type" value="Genomic_DNA"/>
</dbReference>
<dbReference type="InterPro" id="IPR051610">
    <property type="entry name" value="GPI/OXD"/>
</dbReference>
<proteinExistence type="predicted"/>
<reference evidence="3 4" key="1">
    <citation type="submission" date="2024-04" db="EMBL/GenBank/DDBJ databases">
        <title>Tritrichomonas musculus Genome.</title>
        <authorList>
            <person name="Alves-Ferreira E."/>
            <person name="Grigg M."/>
            <person name="Lorenzi H."/>
            <person name="Galac M."/>
        </authorList>
    </citation>
    <scope>NUCLEOTIDE SEQUENCE [LARGE SCALE GENOMIC DNA]</scope>
    <source>
        <strain evidence="3 4">EAF2021</strain>
    </source>
</reference>
<gene>
    <name evidence="3" type="ORF">M9Y10_023966</name>
</gene>
<dbReference type="Gene3D" id="2.60.120.10">
    <property type="entry name" value="Jelly Rolls"/>
    <property type="match status" value="1"/>
</dbReference>
<organism evidence="3 4">
    <name type="scientific">Tritrichomonas musculus</name>
    <dbReference type="NCBI Taxonomy" id="1915356"/>
    <lineage>
        <taxon>Eukaryota</taxon>
        <taxon>Metamonada</taxon>
        <taxon>Parabasalia</taxon>
        <taxon>Tritrichomonadida</taxon>
        <taxon>Tritrichomonadidae</taxon>
        <taxon>Tritrichomonas</taxon>
    </lineage>
</organism>
<comment type="caution">
    <text evidence="3">The sequence shown here is derived from an EMBL/GenBank/DDBJ whole genome shotgun (WGS) entry which is preliminary data.</text>
</comment>
<keyword evidence="4" id="KW-1185">Reference proteome</keyword>
<evidence type="ECO:0000256" key="1">
    <source>
        <dbReference type="ARBA" id="ARBA00022723"/>
    </source>
</evidence>
<feature type="domain" description="Cupin type-2" evidence="2">
    <location>
        <begin position="58"/>
        <end position="125"/>
    </location>
</feature>
<sequence length="150" mass="16525">MSIKTVAEGPNYTAVNIGKLSELNQHELKGPDGKVMAKGKVFLSHATKMTGSEISYGVIPPGGTSPFFHLHHQHEEVYLVISGNGEYQIEDKVFPIEEGSVVRVGTEASRGMKNTGTTPMVYLCVQTTENSYKGDIPNEYEITQTEPKWH</sequence>
<dbReference type="SUPFAM" id="SSF51182">
    <property type="entry name" value="RmlC-like cupins"/>
    <property type="match status" value="1"/>
</dbReference>
<dbReference type="Proteomes" id="UP001470230">
    <property type="component" value="Unassembled WGS sequence"/>
</dbReference>
<dbReference type="PANTHER" id="PTHR35848:SF6">
    <property type="entry name" value="CUPIN TYPE-2 DOMAIN-CONTAINING PROTEIN"/>
    <property type="match status" value="1"/>
</dbReference>
<evidence type="ECO:0000313" key="3">
    <source>
        <dbReference type="EMBL" id="KAK8895499.1"/>
    </source>
</evidence>
<dbReference type="InterPro" id="IPR011051">
    <property type="entry name" value="RmlC_Cupin_sf"/>
</dbReference>
<dbReference type="Pfam" id="PF07883">
    <property type="entry name" value="Cupin_2"/>
    <property type="match status" value="1"/>
</dbReference>